<dbReference type="PANTHER" id="PTHR11845">
    <property type="entry name" value="5'-DEOXYNUCLEOTIDASE HDDC2"/>
    <property type="match status" value="1"/>
</dbReference>
<comment type="cofactor">
    <cofactor evidence="2">
        <name>Mn(2+)</name>
        <dbReference type="ChEBI" id="CHEBI:29035"/>
    </cofactor>
</comment>
<organism evidence="9 10">
    <name type="scientific">Kiloniella spongiae</name>
    <dbReference type="NCBI Taxonomy" id="1489064"/>
    <lineage>
        <taxon>Bacteria</taxon>
        <taxon>Pseudomonadati</taxon>
        <taxon>Pseudomonadota</taxon>
        <taxon>Alphaproteobacteria</taxon>
        <taxon>Rhodospirillales</taxon>
        <taxon>Kiloniellaceae</taxon>
        <taxon>Kiloniella</taxon>
    </lineage>
</organism>
<evidence type="ECO:0000256" key="4">
    <source>
        <dbReference type="ARBA" id="ARBA00011738"/>
    </source>
</evidence>
<accession>A0A0H2MGC2</accession>
<reference evidence="9 10" key="1">
    <citation type="submission" date="2015-03" db="EMBL/GenBank/DDBJ databases">
        <title>Genome Sequence of Kiloniella spongiae MEBiC09566, isolated from a marine sponge.</title>
        <authorList>
            <person name="Shao Z."/>
            <person name="Wang L."/>
            <person name="Li X."/>
        </authorList>
    </citation>
    <scope>NUCLEOTIDE SEQUENCE [LARGE SCALE GENOMIC DNA]</scope>
    <source>
        <strain evidence="9 10">MEBiC09566</strain>
    </source>
</reference>
<dbReference type="InterPro" id="IPR039356">
    <property type="entry name" value="YfbR/HDDC2"/>
</dbReference>
<dbReference type="RefSeq" id="WP_047762949.1">
    <property type="nucleotide sequence ID" value="NZ_LAQL01000003.1"/>
</dbReference>
<dbReference type="Pfam" id="PF13023">
    <property type="entry name" value="HD_3"/>
    <property type="match status" value="1"/>
</dbReference>
<dbReference type="STRING" id="1489064.WH96_04515"/>
<keyword evidence="6" id="KW-0479">Metal-binding</keyword>
<evidence type="ECO:0000256" key="3">
    <source>
        <dbReference type="ARBA" id="ARBA00001941"/>
    </source>
</evidence>
<dbReference type="PANTHER" id="PTHR11845:SF13">
    <property type="entry name" value="5'-DEOXYNUCLEOTIDASE HDDC2"/>
    <property type="match status" value="1"/>
</dbReference>
<evidence type="ECO:0000256" key="6">
    <source>
        <dbReference type="ARBA" id="ARBA00022723"/>
    </source>
</evidence>
<dbReference type="SUPFAM" id="SSF109604">
    <property type="entry name" value="HD-domain/PDEase-like"/>
    <property type="match status" value="1"/>
</dbReference>
<dbReference type="Proteomes" id="UP000035444">
    <property type="component" value="Unassembled WGS sequence"/>
</dbReference>
<evidence type="ECO:0000256" key="1">
    <source>
        <dbReference type="ARBA" id="ARBA00001638"/>
    </source>
</evidence>
<dbReference type="GO" id="GO:0046872">
    <property type="term" value="F:metal ion binding"/>
    <property type="evidence" value="ECO:0007669"/>
    <property type="project" value="UniProtKB-KW"/>
</dbReference>
<evidence type="ECO:0000256" key="5">
    <source>
        <dbReference type="ARBA" id="ARBA00012964"/>
    </source>
</evidence>
<keyword evidence="10" id="KW-1185">Reference proteome</keyword>
<dbReference type="PATRIC" id="fig|1489064.4.peg.2096"/>
<dbReference type="AlphaFoldDB" id="A0A0H2MGC2"/>
<feature type="domain" description="HD" evidence="8">
    <location>
        <begin position="17"/>
        <end position="173"/>
    </location>
</feature>
<keyword evidence="7 9" id="KW-0378">Hydrolase</keyword>
<protein>
    <recommendedName>
        <fullName evidence="5">5'-deoxynucleotidase</fullName>
        <ecNumber evidence="5">3.1.3.89</ecNumber>
    </recommendedName>
</protein>
<proteinExistence type="predicted"/>
<dbReference type="Gene3D" id="1.10.3210.10">
    <property type="entry name" value="Hypothetical protein af1432"/>
    <property type="match status" value="1"/>
</dbReference>
<evidence type="ECO:0000313" key="9">
    <source>
        <dbReference type="EMBL" id="KLN61614.1"/>
    </source>
</evidence>
<gene>
    <name evidence="9" type="ORF">WH96_04515</name>
</gene>
<comment type="caution">
    <text evidence="9">The sequence shown here is derived from an EMBL/GenBank/DDBJ whole genome shotgun (WGS) entry which is preliminary data.</text>
</comment>
<comment type="catalytic activity">
    <reaction evidence="1">
        <text>a 2'-deoxyribonucleoside 5'-phosphate + H2O = a 2'-deoxyribonucleoside + phosphate</text>
        <dbReference type="Rhea" id="RHEA:36167"/>
        <dbReference type="ChEBI" id="CHEBI:15377"/>
        <dbReference type="ChEBI" id="CHEBI:18274"/>
        <dbReference type="ChEBI" id="CHEBI:43474"/>
        <dbReference type="ChEBI" id="CHEBI:65317"/>
        <dbReference type="EC" id="3.1.3.89"/>
    </reaction>
</comment>
<dbReference type="EC" id="3.1.3.89" evidence="5"/>
<dbReference type="EMBL" id="LAQL01000003">
    <property type="protein sequence ID" value="KLN61614.1"/>
    <property type="molecule type" value="Genomic_DNA"/>
</dbReference>
<dbReference type="GO" id="GO:0002953">
    <property type="term" value="F:5'-deoxynucleotidase activity"/>
    <property type="evidence" value="ECO:0007669"/>
    <property type="project" value="UniProtKB-EC"/>
</dbReference>
<sequence length="191" mass="21951">MNKQDIAALLDFLRASEPLKSTLRSGYTASGRKESTAEHTWRLCLMALLLEDEYPELDMLKLLKICIVHDLGEVINGDIPAIDQSVDHNKNVQERNDLDEVTSVLPTGLKTKIMGLWDDYDLGRSEEAQLAKALDKLETVLQHTQGQNPEDFDYRFNLTYGKKQTDFDKNTRTIRRLIDQDTEQLSRRNKI</sequence>
<dbReference type="InterPro" id="IPR006674">
    <property type="entry name" value="HD_domain"/>
</dbReference>
<evidence type="ECO:0000256" key="2">
    <source>
        <dbReference type="ARBA" id="ARBA00001936"/>
    </source>
</evidence>
<name>A0A0H2MGC2_9PROT</name>
<evidence type="ECO:0000259" key="8">
    <source>
        <dbReference type="Pfam" id="PF13023"/>
    </source>
</evidence>
<dbReference type="InterPro" id="IPR003607">
    <property type="entry name" value="HD/PDEase_dom"/>
</dbReference>
<dbReference type="GO" id="GO:0005737">
    <property type="term" value="C:cytoplasm"/>
    <property type="evidence" value="ECO:0007669"/>
    <property type="project" value="TreeGrafter"/>
</dbReference>
<evidence type="ECO:0000256" key="7">
    <source>
        <dbReference type="ARBA" id="ARBA00022801"/>
    </source>
</evidence>
<comment type="cofactor">
    <cofactor evidence="3">
        <name>Co(2+)</name>
        <dbReference type="ChEBI" id="CHEBI:48828"/>
    </cofactor>
</comment>
<dbReference type="CDD" id="cd00077">
    <property type="entry name" value="HDc"/>
    <property type="match status" value="1"/>
</dbReference>
<dbReference type="OrthoDB" id="9796032at2"/>
<comment type="subunit">
    <text evidence="4">Homodimer.</text>
</comment>
<evidence type="ECO:0000313" key="10">
    <source>
        <dbReference type="Proteomes" id="UP000035444"/>
    </source>
</evidence>